<dbReference type="InterPro" id="IPR002036">
    <property type="entry name" value="YbeY"/>
</dbReference>
<reference evidence="10" key="1">
    <citation type="submission" date="2022-06" db="EMBL/GenBank/DDBJ databases">
        <title>Genome sequence of Phormidium yuhuli AB48 isolated from an industrial photobioreactor environment.</title>
        <authorList>
            <person name="Qiu Y."/>
            <person name="Noonan A.J.C."/>
            <person name="Dofher K."/>
            <person name="Koch M."/>
            <person name="Kieft B."/>
            <person name="Lin X."/>
            <person name="Ziels R.M."/>
            <person name="Hallam S.J."/>
        </authorList>
    </citation>
    <scope>NUCLEOTIDE SEQUENCE</scope>
    <source>
        <strain evidence="10">AB48</strain>
    </source>
</reference>
<feature type="binding site" evidence="9">
    <location>
        <position position="133"/>
    </location>
    <ligand>
        <name>Zn(2+)</name>
        <dbReference type="ChEBI" id="CHEBI:29105"/>
        <note>catalytic</note>
    </ligand>
</feature>
<feature type="binding site" evidence="9">
    <location>
        <position position="137"/>
    </location>
    <ligand>
        <name>Zn(2+)</name>
        <dbReference type="ChEBI" id="CHEBI:29105"/>
        <note>catalytic</note>
    </ligand>
</feature>
<comment type="subcellular location">
    <subcellularLocation>
        <location evidence="9">Cytoplasm</location>
    </subcellularLocation>
</comment>
<organism evidence="10 11">
    <name type="scientific">Phormidium yuhuli AB48</name>
    <dbReference type="NCBI Taxonomy" id="2940671"/>
    <lineage>
        <taxon>Bacteria</taxon>
        <taxon>Bacillati</taxon>
        <taxon>Cyanobacteriota</taxon>
        <taxon>Cyanophyceae</taxon>
        <taxon>Oscillatoriophycideae</taxon>
        <taxon>Oscillatoriales</taxon>
        <taxon>Oscillatoriaceae</taxon>
        <taxon>Phormidium</taxon>
        <taxon>Phormidium yuhuli</taxon>
    </lineage>
</organism>
<dbReference type="Proteomes" id="UP001056708">
    <property type="component" value="Chromosome"/>
</dbReference>
<evidence type="ECO:0000313" key="10">
    <source>
        <dbReference type="EMBL" id="USR93167.1"/>
    </source>
</evidence>
<evidence type="ECO:0000256" key="2">
    <source>
        <dbReference type="ARBA" id="ARBA00022517"/>
    </source>
</evidence>
<gene>
    <name evidence="9 10" type="primary">ybeY</name>
    <name evidence="10" type="ORF">NEA10_12780</name>
</gene>
<evidence type="ECO:0000256" key="3">
    <source>
        <dbReference type="ARBA" id="ARBA00022552"/>
    </source>
</evidence>
<dbReference type="EMBL" id="CP098611">
    <property type="protein sequence ID" value="USR93167.1"/>
    <property type="molecule type" value="Genomic_DNA"/>
</dbReference>
<evidence type="ECO:0000256" key="4">
    <source>
        <dbReference type="ARBA" id="ARBA00022722"/>
    </source>
</evidence>
<dbReference type="PROSITE" id="PS01306">
    <property type="entry name" value="UPF0054"/>
    <property type="match status" value="1"/>
</dbReference>
<proteinExistence type="inferred from homology"/>
<keyword evidence="6 9" id="KW-0255">Endonuclease</keyword>
<keyword evidence="3 9" id="KW-0698">rRNA processing</keyword>
<evidence type="ECO:0000256" key="5">
    <source>
        <dbReference type="ARBA" id="ARBA00022723"/>
    </source>
</evidence>
<keyword evidence="5 9" id="KW-0479">Metal-binding</keyword>
<comment type="cofactor">
    <cofactor evidence="9">
        <name>Zn(2+)</name>
        <dbReference type="ChEBI" id="CHEBI:29105"/>
    </cofactor>
    <text evidence="9">Binds 1 zinc ion.</text>
</comment>
<evidence type="ECO:0000256" key="1">
    <source>
        <dbReference type="ARBA" id="ARBA00010875"/>
    </source>
</evidence>
<dbReference type="Gene3D" id="3.40.390.30">
    <property type="entry name" value="Metalloproteases ('zincins'), catalytic domain"/>
    <property type="match status" value="1"/>
</dbReference>
<evidence type="ECO:0000256" key="7">
    <source>
        <dbReference type="ARBA" id="ARBA00022801"/>
    </source>
</evidence>
<evidence type="ECO:0000256" key="6">
    <source>
        <dbReference type="ARBA" id="ARBA00022759"/>
    </source>
</evidence>
<keyword evidence="4 9" id="KW-0540">Nuclease</keyword>
<dbReference type="HAMAP" id="MF_00009">
    <property type="entry name" value="Endoribonucl_YbeY"/>
    <property type="match status" value="1"/>
</dbReference>
<keyword evidence="7 9" id="KW-0378">Hydrolase</keyword>
<evidence type="ECO:0000313" key="11">
    <source>
        <dbReference type="Proteomes" id="UP001056708"/>
    </source>
</evidence>
<name>A0ABY5AVA5_9CYAN</name>
<keyword evidence="11" id="KW-1185">Reference proteome</keyword>
<dbReference type="Pfam" id="PF02130">
    <property type="entry name" value="YbeY"/>
    <property type="match status" value="1"/>
</dbReference>
<dbReference type="InterPro" id="IPR023091">
    <property type="entry name" value="MetalPrtase_cat_dom_sf_prd"/>
</dbReference>
<feature type="binding site" evidence="9">
    <location>
        <position position="143"/>
    </location>
    <ligand>
        <name>Zn(2+)</name>
        <dbReference type="ChEBI" id="CHEBI:29105"/>
        <note>catalytic</note>
    </ligand>
</feature>
<keyword evidence="8 9" id="KW-0862">Zinc</keyword>
<dbReference type="PANTHER" id="PTHR46986:SF1">
    <property type="entry name" value="ENDORIBONUCLEASE YBEY, CHLOROPLASTIC"/>
    <property type="match status" value="1"/>
</dbReference>
<dbReference type="EC" id="3.1.-.-" evidence="9"/>
<comment type="function">
    <text evidence="9">Single strand-specific metallo-endoribonuclease involved in late-stage 70S ribosome quality control and in maturation of the 3' terminus of the 16S rRNA.</text>
</comment>
<keyword evidence="2 9" id="KW-0690">Ribosome biogenesis</keyword>
<dbReference type="NCBIfam" id="TIGR00043">
    <property type="entry name" value="rRNA maturation RNase YbeY"/>
    <property type="match status" value="1"/>
</dbReference>
<dbReference type="InterPro" id="IPR020549">
    <property type="entry name" value="YbeY_CS"/>
</dbReference>
<comment type="similarity">
    <text evidence="1 9">Belongs to the endoribonuclease YbeY family.</text>
</comment>
<evidence type="ECO:0000256" key="9">
    <source>
        <dbReference type="HAMAP-Rule" id="MF_00009"/>
    </source>
</evidence>
<sequence>MLLDLSVQHPEGLAQDEIETLASEARWGDRLQAWLEDLSPEEIPQGSHPPLGYELCLRFSDDAEICRLNRQYRHNDKPTDVLAFAAMESEMPQIAVALPLSLGDIVISLDTAQRQAQRLGHSLDSELTWLAAHGFLHLLGWDHPDDESLAVMLQRQVQLLNRIEIAVNLDLPQILANVPS</sequence>
<accession>A0ABY5AVA5</accession>
<dbReference type="SUPFAM" id="SSF55486">
    <property type="entry name" value="Metalloproteases ('zincins'), catalytic domain"/>
    <property type="match status" value="1"/>
</dbReference>
<keyword evidence="9" id="KW-0963">Cytoplasm</keyword>
<evidence type="ECO:0000256" key="8">
    <source>
        <dbReference type="ARBA" id="ARBA00022833"/>
    </source>
</evidence>
<protein>
    <recommendedName>
        <fullName evidence="9">Endoribonuclease YbeY</fullName>
        <ecNumber evidence="9">3.1.-.-</ecNumber>
    </recommendedName>
</protein>
<dbReference type="PANTHER" id="PTHR46986">
    <property type="entry name" value="ENDORIBONUCLEASE YBEY, CHLOROPLASTIC"/>
    <property type="match status" value="1"/>
</dbReference>